<feature type="region of interest" description="Disordered" evidence="1">
    <location>
        <begin position="62"/>
        <end position="108"/>
    </location>
</feature>
<accession>A0ABM7VDD1</accession>
<evidence type="ECO:0000313" key="4">
    <source>
        <dbReference type="Proteomes" id="UP001354989"/>
    </source>
</evidence>
<feature type="chain" id="PRO_5045390454" evidence="2">
    <location>
        <begin position="20"/>
        <end position="108"/>
    </location>
</feature>
<evidence type="ECO:0000256" key="1">
    <source>
        <dbReference type="SAM" id="MobiDB-lite"/>
    </source>
</evidence>
<protein>
    <submittedName>
        <fullName evidence="3">Uncharacterized protein</fullName>
    </submittedName>
</protein>
<name>A0ABM7VDD1_9BACT</name>
<evidence type="ECO:0000256" key="2">
    <source>
        <dbReference type="SAM" id="SignalP"/>
    </source>
</evidence>
<evidence type="ECO:0000313" key="3">
    <source>
        <dbReference type="EMBL" id="BDC98774.1"/>
    </source>
</evidence>
<dbReference type="EMBL" id="AP025292">
    <property type="protein sequence ID" value="BDC98774.1"/>
    <property type="molecule type" value="Genomic_DNA"/>
</dbReference>
<keyword evidence="2" id="KW-0732">Signal</keyword>
<gene>
    <name evidence="3" type="ORF">PEPS_10550</name>
</gene>
<dbReference type="RefSeq" id="WP_332920434.1">
    <property type="nucleotide sequence ID" value="NZ_AP025292.1"/>
</dbReference>
<feature type="compositionally biased region" description="Basic and acidic residues" evidence="1">
    <location>
        <begin position="62"/>
        <end position="93"/>
    </location>
</feature>
<reference evidence="3 4" key="1">
    <citation type="submission" date="2021-12" db="EMBL/GenBank/DDBJ databases">
        <title>Genome sequencing of bacteria with rrn-lacking chromosome and rrn-plasmid.</title>
        <authorList>
            <person name="Anda M."/>
            <person name="Iwasaki W."/>
        </authorList>
    </citation>
    <scope>NUCLEOTIDE SEQUENCE [LARGE SCALE GENOMIC DNA]</scope>
    <source>
        <strain evidence="3 4">NBRC 101262</strain>
    </source>
</reference>
<organism evidence="3 4">
    <name type="scientific">Persicobacter psychrovividus</name>
    <dbReference type="NCBI Taxonomy" id="387638"/>
    <lineage>
        <taxon>Bacteria</taxon>
        <taxon>Pseudomonadati</taxon>
        <taxon>Bacteroidota</taxon>
        <taxon>Cytophagia</taxon>
        <taxon>Cytophagales</taxon>
        <taxon>Persicobacteraceae</taxon>
        <taxon>Persicobacter</taxon>
    </lineage>
</organism>
<feature type="signal peptide" evidence="2">
    <location>
        <begin position="1"/>
        <end position="19"/>
    </location>
</feature>
<feature type="compositionally biased region" description="Polar residues" evidence="1">
    <location>
        <begin position="96"/>
        <end position="108"/>
    </location>
</feature>
<sequence>MKKSSIWKSALAVVAVAFAVAFTPKEKEEDCKYYAHCESHEWMGDVRENKDDAAQDWQDHLQKWPEEQHEGQVKMDCDGQGHMENKDHDRGDQGHSPWNKQGNDMNHE</sequence>
<keyword evidence="4" id="KW-1185">Reference proteome</keyword>
<dbReference type="Proteomes" id="UP001354989">
    <property type="component" value="Chromosome"/>
</dbReference>
<proteinExistence type="predicted"/>